<sequence length="251" mass="27314">MLATLVLVVCCGHASAALLSVRGDARDPASERLLYREEHLLREAGGAPQRRLVTYRCPDGTAFARKEVDYRGSAMAPAFGLVDARDGHREGLRRSGTTVSVYSGDKRARLDAGGPDGRLVADAGFDVFLRHHWDDLLARRAVTLRFAVPAYTRDVAFKVHSLGAASIDGAPVQAFRLQLGGLLSLVSPRIDVAYDARTRELRRYTGVTNIRSDAGKPLTARIDFATPAQPADETRWHSAHAEPLTRCKLGA</sequence>
<name>A0ABP9DWX9_9GAMM</name>
<keyword evidence="1" id="KW-0732">Signal</keyword>
<proteinExistence type="predicted"/>
<evidence type="ECO:0008006" key="4">
    <source>
        <dbReference type="Google" id="ProtNLM"/>
    </source>
</evidence>
<comment type="caution">
    <text evidence="2">The sequence shown here is derived from an EMBL/GenBank/DDBJ whole genome shotgun (WGS) entry which is preliminary data.</text>
</comment>
<keyword evidence="3" id="KW-1185">Reference proteome</keyword>
<feature type="signal peptide" evidence="1">
    <location>
        <begin position="1"/>
        <end position="16"/>
    </location>
</feature>
<dbReference type="EMBL" id="BAABJY010000001">
    <property type="protein sequence ID" value="GAA4857622.1"/>
    <property type="molecule type" value="Genomic_DNA"/>
</dbReference>
<organism evidence="2 3">
    <name type="scientific">Luteimonas vadosa</name>
    <dbReference type="NCBI Taxonomy" id="1165507"/>
    <lineage>
        <taxon>Bacteria</taxon>
        <taxon>Pseudomonadati</taxon>
        <taxon>Pseudomonadota</taxon>
        <taxon>Gammaproteobacteria</taxon>
        <taxon>Lysobacterales</taxon>
        <taxon>Lysobacteraceae</taxon>
        <taxon>Luteimonas</taxon>
    </lineage>
</organism>
<evidence type="ECO:0000313" key="3">
    <source>
        <dbReference type="Proteomes" id="UP001501323"/>
    </source>
</evidence>
<reference evidence="3" key="1">
    <citation type="journal article" date="2019" name="Int. J. Syst. Evol. Microbiol.">
        <title>The Global Catalogue of Microorganisms (GCM) 10K type strain sequencing project: providing services to taxonomists for standard genome sequencing and annotation.</title>
        <authorList>
            <consortium name="The Broad Institute Genomics Platform"/>
            <consortium name="The Broad Institute Genome Sequencing Center for Infectious Disease"/>
            <person name="Wu L."/>
            <person name="Ma J."/>
        </authorList>
    </citation>
    <scope>NUCLEOTIDE SEQUENCE [LARGE SCALE GENOMIC DNA]</scope>
    <source>
        <strain evidence="3">JCM 18392</strain>
    </source>
</reference>
<gene>
    <name evidence="2" type="ORF">GCM10023332_06750</name>
</gene>
<dbReference type="RefSeq" id="WP_345294079.1">
    <property type="nucleotide sequence ID" value="NZ_BAABJY010000001.1"/>
</dbReference>
<evidence type="ECO:0000313" key="2">
    <source>
        <dbReference type="EMBL" id="GAA4857622.1"/>
    </source>
</evidence>
<evidence type="ECO:0000256" key="1">
    <source>
        <dbReference type="SAM" id="SignalP"/>
    </source>
</evidence>
<accession>A0ABP9DWX9</accession>
<feature type="chain" id="PRO_5045235405" description="DUF3108 domain-containing protein" evidence="1">
    <location>
        <begin position="17"/>
        <end position="251"/>
    </location>
</feature>
<protein>
    <recommendedName>
        <fullName evidence="4">DUF3108 domain-containing protein</fullName>
    </recommendedName>
</protein>
<dbReference type="Proteomes" id="UP001501323">
    <property type="component" value="Unassembled WGS sequence"/>
</dbReference>